<comment type="subunit">
    <text evidence="9 10">Homodimer. Probably interacts with PlsY.</text>
</comment>
<evidence type="ECO:0000256" key="9">
    <source>
        <dbReference type="ARBA" id="ARBA00046608"/>
    </source>
</evidence>
<dbReference type="AlphaFoldDB" id="A0A2I1M6Q2"/>
<dbReference type="GO" id="GO:0008654">
    <property type="term" value="P:phospholipid biosynthetic process"/>
    <property type="evidence" value="ECO:0007669"/>
    <property type="project" value="UniProtKB-KW"/>
</dbReference>
<dbReference type="GO" id="GO:0043811">
    <property type="term" value="F:phosphate:acyl-[acyl carrier protein] acyltransferase activity"/>
    <property type="evidence" value="ECO:0007669"/>
    <property type="project" value="UniProtKB-UniRule"/>
</dbReference>
<dbReference type="PANTHER" id="PTHR30100">
    <property type="entry name" value="FATTY ACID/PHOSPHOLIPID SYNTHESIS PROTEIN PLSX"/>
    <property type="match status" value="1"/>
</dbReference>
<gene>
    <name evidence="10" type="primary">plsX</name>
    <name evidence="11" type="ORF">CYJ34_07280</name>
</gene>
<dbReference type="NCBIfam" id="TIGR00182">
    <property type="entry name" value="plsX"/>
    <property type="match status" value="1"/>
</dbReference>
<dbReference type="RefSeq" id="WP_101540631.1">
    <property type="nucleotide sequence ID" value="NZ_PKGS01000005.1"/>
</dbReference>
<evidence type="ECO:0000256" key="4">
    <source>
        <dbReference type="ARBA" id="ARBA00022679"/>
    </source>
</evidence>
<keyword evidence="6 10" id="KW-0594">Phospholipid biosynthesis</keyword>
<comment type="similarity">
    <text evidence="10">Belongs to the PlsX family.</text>
</comment>
<dbReference type="Gene3D" id="3.40.718.10">
    <property type="entry name" value="Isopropylmalate Dehydrogenase"/>
    <property type="match status" value="1"/>
</dbReference>
<keyword evidence="5 10" id="KW-0443">Lipid metabolism</keyword>
<comment type="function">
    <text evidence="10">Catalyzes the reversible formation of acyl-phosphate (acyl-PO(4)) from acyl-[acyl-carrier-protein] (acyl-ACP). This enzyme utilizes acyl-ACP as fatty acyl donor, but not acyl-CoA.</text>
</comment>
<protein>
    <recommendedName>
        <fullName evidence="8 10">Phosphate acyltransferase</fullName>
        <ecNumber evidence="8 10">2.3.1.274</ecNumber>
    </recommendedName>
    <alternativeName>
        <fullName evidence="10">Acyl-ACP phosphotransacylase</fullName>
    </alternativeName>
    <alternativeName>
        <fullName evidence="10">Acyl-[acyl-carrier-protein]--phosphate acyltransferase</fullName>
    </alternativeName>
    <alternativeName>
        <fullName evidence="10">Phosphate-acyl-ACP acyltransferase</fullName>
    </alternativeName>
</protein>
<comment type="catalytic activity">
    <reaction evidence="1 10">
        <text>a fatty acyl-[ACP] + phosphate = an acyl phosphate + holo-[ACP]</text>
        <dbReference type="Rhea" id="RHEA:42292"/>
        <dbReference type="Rhea" id="RHEA-COMP:9685"/>
        <dbReference type="Rhea" id="RHEA-COMP:14125"/>
        <dbReference type="ChEBI" id="CHEBI:43474"/>
        <dbReference type="ChEBI" id="CHEBI:59918"/>
        <dbReference type="ChEBI" id="CHEBI:64479"/>
        <dbReference type="ChEBI" id="CHEBI:138651"/>
        <dbReference type="EC" id="2.3.1.274"/>
    </reaction>
</comment>
<evidence type="ECO:0000256" key="2">
    <source>
        <dbReference type="ARBA" id="ARBA00022490"/>
    </source>
</evidence>
<keyword evidence="12" id="KW-1185">Reference proteome</keyword>
<dbReference type="SUPFAM" id="SSF53659">
    <property type="entry name" value="Isocitrate/Isopropylmalate dehydrogenase-like"/>
    <property type="match status" value="1"/>
</dbReference>
<accession>A0A2I1M6Q2</accession>
<dbReference type="PANTHER" id="PTHR30100:SF1">
    <property type="entry name" value="PHOSPHATE ACYLTRANSFERASE"/>
    <property type="match status" value="1"/>
</dbReference>
<dbReference type="Pfam" id="PF02504">
    <property type="entry name" value="FA_synthesis"/>
    <property type="match status" value="1"/>
</dbReference>
<dbReference type="EMBL" id="PKGS01000005">
    <property type="protein sequence ID" value="PKZ15813.1"/>
    <property type="molecule type" value="Genomic_DNA"/>
</dbReference>
<proteinExistence type="inferred from homology"/>
<dbReference type="InterPro" id="IPR012281">
    <property type="entry name" value="Phospholipid_synth_PlsX-like"/>
</dbReference>
<dbReference type="Proteomes" id="UP000234335">
    <property type="component" value="Unassembled WGS sequence"/>
</dbReference>
<keyword evidence="2 10" id="KW-0963">Cytoplasm</keyword>
<evidence type="ECO:0000256" key="7">
    <source>
        <dbReference type="ARBA" id="ARBA00023264"/>
    </source>
</evidence>
<evidence type="ECO:0000313" key="11">
    <source>
        <dbReference type="EMBL" id="PKZ15813.1"/>
    </source>
</evidence>
<keyword evidence="7 10" id="KW-1208">Phospholipid metabolism</keyword>
<evidence type="ECO:0000256" key="1">
    <source>
        <dbReference type="ARBA" id="ARBA00001232"/>
    </source>
</evidence>
<sequence>MKILIDTFGADGGVEPIIEGAIKALETRDFIPVFVGNDREIKLLVRDRIKNYEILPTNEFISNDEDPVRSIRRKKDASIVLAYEKLKEDGYDGLISAGSTGALLAGGLFILGRIPGIKRACLAVGVPSLNDEITLLMDTGANMDCKAEFLYEFALMGKVYLENVMNVNNPKIGLLNVGVEEHKGNALSKESYKLLKDSNMNFTGNIEARDLFYGKVNVIVADGFDGNIAVKTAEGVLKSVGSELKKIIYKSNKNKIAGAILKNDIKSLAGKFSPDEVGGAPLLGVKSYVYKAHGNTNATAFSNAILGLLNYIDMNVIEKIEGELNGNR</sequence>
<comment type="pathway">
    <text evidence="10">Lipid metabolism; phospholipid metabolism.</text>
</comment>
<dbReference type="PIRSF" id="PIRSF002465">
    <property type="entry name" value="Phsphlp_syn_PlsX"/>
    <property type="match status" value="1"/>
</dbReference>
<evidence type="ECO:0000256" key="6">
    <source>
        <dbReference type="ARBA" id="ARBA00023209"/>
    </source>
</evidence>
<comment type="caution">
    <text evidence="11">The sequence shown here is derived from an EMBL/GenBank/DDBJ whole genome shotgun (WGS) entry which is preliminary data.</text>
</comment>
<evidence type="ECO:0000256" key="3">
    <source>
        <dbReference type="ARBA" id="ARBA00022516"/>
    </source>
</evidence>
<dbReference type="HAMAP" id="MF_00019">
    <property type="entry name" value="PlsX"/>
    <property type="match status" value="1"/>
</dbReference>
<dbReference type="GO" id="GO:0006633">
    <property type="term" value="P:fatty acid biosynthetic process"/>
    <property type="evidence" value="ECO:0007669"/>
    <property type="project" value="UniProtKB-UniRule"/>
</dbReference>
<keyword evidence="3 10" id="KW-0444">Lipid biosynthesis</keyword>
<name>A0A2I1M6Q2_9FIRM</name>
<comment type="subcellular location">
    <subcellularLocation>
        <location evidence="10">Cytoplasm</location>
    </subcellularLocation>
    <text evidence="10">Associated with the membrane possibly through PlsY.</text>
</comment>
<keyword evidence="4 10" id="KW-0808">Transferase</keyword>
<dbReference type="UniPathway" id="UPA00085"/>
<keyword evidence="11" id="KW-0012">Acyltransferase</keyword>
<evidence type="ECO:0000256" key="5">
    <source>
        <dbReference type="ARBA" id="ARBA00023098"/>
    </source>
</evidence>
<reference evidence="11 12" key="1">
    <citation type="submission" date="2017-12" db="EMBL/GenBank/DDBJ databases">
        <title>Phylogenetic diversity of female urinary microbiome.</title>
        <authorList>
            <person name="Thomas-White K."/>
            <person name="Wolfe A.J."/>
        </authorList>
    </citation>
    <scope>NUCLEOTIDE SEQUENCE [LARGE SCALE GENOMIC DNA]</scope>
    <source>
        <strain evidence="11 12">UMB0119</strain>
    </source>
</reference>
<organism evidence="11 12">
    <name type="scientific">Anaerococcus octavius</name>
    <dbReference type="NCBI Taxonomy" id="54007"/>
    <lineage>
        <taxon>Bacteria</taxon>
        <taxon>Bacillati</taxon>
        <taxon>Bacillota</taxon>
        <taxon>Tissierellia</taxon>
        <taxon>Tissierellales</taxon>
        <taxon>Peptoniphilaceae</taxon>
        <taxon>Anaerococcus</taxon>
    </lineage>
</organism>
<evidence type="ECO:0000313" key="12">
    <source>
        <dbReference type="Proteomes" id="UP000234335"/>
    </source>
</evidence>
<evidence type="ECO:0000256" key="8">
    <source>
        <dbReference type="ARBA" id="ARBA00024069"/>
    </source>
</evidence>
<dbReference type="EC" id="2.3.1.274" evidence="8 10"/>
<evidence type="ECO:0000256" key="10">
    <source>
        <dbReference type="HAMAP-Rule" id="MF_00019"/>
    </source>
</evidence>
<dbReference type="InterPro" id="IPR003664">
    <property type="entry name" value="FA_synthesis"/>
</dbReference>
<dbReference type="GO" id="GO:0005737">
    <property type="term" value="C:cytoplasm"/>
    <property type="evidence" value="ECO:0007669"/>
    <property type="project" value="UniProtKB-SubCell"/>
</dbReference>